<dbReference type="Proteomes" id="UP001519460">
    <property type="component" value="Unassembled WGS sequence"/>
</dbReference>
<protein>
    <submittedName>
        <fullName evidence="1">Uncharacterized protein</fullName>
    </submittedName>
</protein>
<dbReference type="AlphaFoldDB" id="A0ABD0J9W7"/>
<dbReference type="EMBL" id="JACVVK020000562">
    <property type="protein sequence ID" value="KAK7465990.1"/>
    <property type="molecule type" value="Genomic_DNA"/>
</dbReference>
<reference evidence="1 2" key="1">
    <citation type="journal article" date="2023" name="Sci. Data">
        <title>Genome assembly of the Korean intertidal mud-creeper Batillaria attramentaria.</title>
        <authorList>
            <person name="Patra A.K."/>
            <person name="Ho P.T."/>
            <person name="Jun S."/>
            <person name="Lee S.J."/>
            <person name="Kim Y."/>
            <person name="Won Y.J."/>
        </authorList>
    </citation>
    <scope>NUCLEOTIDE SEQUENCE [LARGE SCALE GENOMIC DNA]</scope>
    <source>
        <strain evidence="1">Wonlab-2016</strain>
    </source>
</reference>
<proteinExistence type="predicted"/>
<sequence>MEKDFLPLRALASDPYYDNEESPKASSIFQEIHSLMGMDGKRLIRPISNRTGRIGAIDAQTRVVNRGKKHKTPSSVEVENILIQTRRRVKRFRHQPGHHLQSVPTTPE</sequence>
<organism evidence="1 2">
    <name type="scientific">Batillaria attramentaria</name>
    <dbReference type="NCBI Taxonomy" id="370345"/>
    <lineage>
        <taxon>Eukaryota</taxon>
        <taxon>Metazoa</taxon>
        <taxon>Spiralia</taxon>
        <taxon>Lophotrochozoa</taxon>
        <taxon>Mollusca</taxon>
        <taxon>Gastropoda</taxon>
        <taxon>Caenogastropoda</taxon>
        <taxon>Sorbeoconcha</taxon>
        <taxon>Cerithioidea</taxon>
        <taxon>Batillariidae</taxon>
        <taxon>Batillaria</taxon>
    </lineage>
</organism>
<keyword evidence="2" id="KW-1185">Reference proteome</keyword>
<accession>A0ABD0J9W7</accession>
<evidence type="ECO:0000313" key="1">
    <source>
        <dbReference type="EMBL" id="KAK7465990.1"/>
    </source>
</evidence>
<gene>
    <name evidence="1" type="ORF">BaRGS_00037477</name>
</gene>
<evidence type="ECO:0000313" key="2">
    <source>
        <dbReference type="Proteomes" id="UP001519460"/>
    </source>
</evidence>
<comment type="caution">
    <text evidence="1">The sequence shown here is derived from an EMBL/GenBank/DDBJ whole genome shotgun (WGS) entry which is preliminary data.</text>
</comment>
<name>A0ABD0J9W7_9CAEN</name>